<organism evidence="1 2">
    <name type="scientific">Naganishia adeliensis</name>
    <dbReference type="NCBI Taxonomy" id="92952"/>
    <lineage>
        <taxon>Eukaryota</taxon>
        <taxon>Fungi</taxon>
        <taxon>Dikarya</taxon>
        <taxon>Basidiomycota</taxon>
        <taxon>Agaricomycotina</taxon>
        <taxon>Tremellomycetes</taxon>
        <taxon>Filobasidiales</taxon>
        <taxon>Filobasidiaceae</taxon>
        <taxon>Naganishia</taxon>
    </lineage>
</organism>
<accession>A0ACC2VAN5</accession>
<dbReference type="EMBL" id="JASBWS010000117">
    <property type="protein sequence ID" value="KAJ9096138.1"/>
    <property type="molecule type" value="Genomic_DNA"/>
</dbReference>
<comment type="caution">
    <text evidence="1">The sequence shown here is derived from an EMBL/GenBank/DDBJ whole genome shotgun (WGS) entry which is preliminary data.</text>
</comment>
<evidence type="ECO:0000313" key="1">
    <source>
        <dbReference type="EMBL" id="KAJ9096138.1"/>
    </source>
</evidence>
<evidence type="ECO:0000313" key="2">
    <source>
        <dbReference type="Proteomes" id="UP001230649"/>
    </source>
</evidence>
<gene>
    <name evidence="1" type="ORF">QFC20_006514</name>
</gene>
<reference evidence="1" key="1">
    <citation type="submission" date="2023-04" db="EMBL/GenBank/DDBJ databases">
        <title>Draft Genome sequencing of Naganishia species isolated from polar environments using Oxford Nanopore Technology.</title>
        <authorList>
            <person name="Leo P."/>
            <person name="Venkateswaran K."/>
        </authorList>
    </citation>
    <scope>NUCLEOTIDE SEQUENCE</scope>
    <source>
        <strain evidence="1">MNA-CCFEE 5262</strain>
    </source>
</reference>
<protein>
    <submittedName>
        <fullName evidence="1">Uncharacterized protein</fullName>
    </submittedName>
</protein>
<proteinExistence type="predicted"/>
<dbReference type="Proteomes" id="UP001230649">
    <property type="component" value="Unassembled WGS sequence"/>
</dbReference>
<name>A0ACC2VAN5_9TREE</name>
<sequence>MAVEGAASEKPETAIILPLELIDTIAAFLSYDNAFRTLANLYQTCRAIRDATVKTMYETLVVDNPKYEFARALTNKRYGHPDWFKHVKYIVCAETIATPTTLLRDRFPSLIMTTTFDQSHSSPSPGSAKIHIHKSISSRAAFGLILAIPVKYATNDHAQCPKPSGQKSKTGFLGACLVEMEKPSMRQIGTLASVKCDEGAYIFAHPDSGEWYTQIRLHPTPVPFFEPMIISSQRDVDTAMELLKISERHVDPRKVKEVDEQMWRVFREARGKTCVGKERYDSRTWDFEGTLEGMTLFVEKARFNLSQADYEFEEIAPLHPGLLLNRLYLLLLGSHPADILSNLLDRMHNTYTQNITSPSQIMPYDPRPPPAWGSVLTMAMYEGAIGNVVMCLKEEGMEFGKQVVEAEGVWYRRDDMRKSEAAFYRRR</sequence>
<keyword evidence="2" id="KW-1185">Reference proteome</keyword>